<dbReference type="Proteomes" id="UP000039865">
    <property type="component" value="Unassembled WGS sequence"/>
</dbReference>
<sequence length="191" mass="22562">MGNCIKIIRRLFTKSSKLAAILNKSRIFNTYEIIVEFCSIIFFNTVPSRTNQSLLIGMFTAQSFVCIIGHIAVTNACDDIWTYYKKIGEEAKAHGVCINVYIYYSMLIVVSVGMLVIRGFSLVYMGKSYRYLQKREAEKQRKRQRRIEKEKRLRKEKRRALQKLLQEQKNELFKKSDELIKEIEDRIKQQE</sequence>
<dbReference type="AlphaFoldDB" id="A0A078B645"/>
<keyword evidence="2" id="KW-0812">Transmembrane</keyword>
<evidence type="ECO:0000256" key="1">
    <source>
        <dbReference type="SAM" id="Coils"/>
    </source>
</evidence>
<feature type="coiled-coil region" evidence="1">
    <location>
        <begin position="132"/>
        <end position="182"/>
    </location>
</feature>
<keyword evidence="4" id="KW-1185">Reference proteome</keyword>
<organism evidence="3 4">
    <name type="scientific">Stylonychia lemnae</name>
    <name type="common">Ciliate</name>
    <dbReference type="NCBI Taxonomy" id="5949"/>
    <lineage>
        <taxon>Eukaryota</taxon>
        <taxon>Sar</taxon>
        <taxon>Alveolata</taxon>
        <taxon>Ciliophora</taxon>
        <taxon>Intramacronucleata</taxon>
        <taxon>Spirotrichea</taxon>
        <taxon>Stichotrichia</taxon>
        <taxon>Sporadotrichida</taxon>
        <taxon>Oxytrichidae</taxon>
        <taxon>Stylonychinae</taxon>
        <taxon>Stylonychia</taxon>
    </lineage>
</organism>
<dbReference type="OrthoDB" id="10642930at2759"/>
<evidence type="ECO:0000256" key="2">
    <source>
        <dbReference type="SAM" id="Phobius"/>
    </source>
</evidence>
<keyword evidence="2" id="KW-0472">Membrane</keyword>
<dbReference type="EMBL" id="CCKQ01017804">
    <property type="protein sequence ID" value="CDW89696.1"/>
    <property type="molecule type" value="Genomic_DNA"/>
</dbReference>
<feature type="transmembrane region" description="Helical" evidence="2">
    <location>
        <begin position="54"/>
        <end position="73"/>
    </location>
</feature>
<evidence type="ECO:0000313" key="3">
    <source>
        <dbReference type="EMBL" id="CDW89696.1"/>
    </source>
</evidence>
<gene>
    <name evidence="3" type="primary">Contig13117.g13986</name>
    <name evidence="3" type="ORF">STYLEM_18833</name>
</gene>
<reference evidence="3 4" key="1">
    <citation type="submission" date="2014-06" db="EMBL/GenBank/DDBJ databases">
        <authorList>
            <person name="Swart Estienne"/>
        </authorList>
    </citation>
    <scope>NUCLEOTIDE SEQUENCE [LARGE SCALE GENOMIC DNA]</scope>
    <source>
        <strain evidence="3 4">130c</strain>
    </source>
</reference>
<evidence type="ECO:0000313" key="4">
    <source>
        <dbReference type="Proteomes" id="UP000039865"/>
    </source>
</evidence>
<accession>A0A078B645</accession>
<name>A0A078B645_STYLE</name>
<proteinExistence type="predicted"/>
<feature type="transmembrane region" description="Helical" evidence="2">
    <location>
        <begin position="101"/>
        <end position="125"/>
    </location>
</feature>
<protein>
    <submittedName>
        <fullName evidence="3">Uncharacterized protein</fullName>
    </submittedName>
</protein>
<dbReference type="InParanoid" id="A0A078B645"/>
<keyword evidence="2" id="KW-1133">Transmembrane helix</keyword>
<keyword evidence="1" id="KW-0175">Coiled coil</keyword>